<dbReference type="GO" id="GO:0005886">
    <property type="term" value="C:plasma membrane"/>
    <property type="evidence" value="ECO:0007669"/>
    <property type="project" value="TreeGrafter"/>
</dbReference>
<evidence type="ECO:0000256" key="3">
    <source>
        <dbReference type="ARBA" id="ARBA00022927"/>
    </source>
</evidence>
<evidence type="ECO:0000256" key="5">
    <source>
        <dbReference type="SAM" id="Coils"/>
    </source>
</evidence>
<dbReference type="InterPro" id="IPR010989">
    <property type="entry name" value="SNARE"/>
</dbReference>
<feature type="transmembrane region" description="Helical" evidence="6">
    <location>
        <begin position="304"/>
        <end position="323"/>
    </location>
</feature>
<dbReference type="GO" id="GO:0006886">
    <property type="term" value="P:intracellular protein transport"/>
    <property type="evidence" value="ECO:0007669"/>
    <property type="project" value="InterPro"/>
</dbReference>
<reference evidence="8 9" key="1">
    <citation type="submission" date="2024-01" db="EMBL/GenBank/DDBJ databases">
        <title>Genome assemblies of Stephania.</title>
        <authorList>
            <person name="Yang L."/>
        </authorList>
    </citation>
    <scope>NUCLEOTIDE SEQUENCE [LARGE SCALE GENOMIC DNA]</scope>
    <source>
        <strain evidence="8">QJT</strain>
        <tissue evidence="8">Leaf</tissue>
    </source>
</reference>
<dbReference type="InterPro" id="IPR006012">
    <property type="entry name" value="Syntaxin/epimorphin_CS"/>
</dbReference>
<evidence type="ECO:0000256" key="1">
    <source>
        <dbReference type="ARBA" id="ARBA00009063"/>
    </source>
</evidence>
<dbReference type="PANTHER" id="PTHR19957">
    <property type="entry name" value="SYNTAXIN"/>
    <property type="match status" value="1"/>
</dbReference>
<dbReference type="PANTHER" id="PTHR19957:SF277">
    <property type="entry name" value="T-SNARE COILED-COIL HOMOLOGY DOMAIN-CONTAINING PROTEIN"/>
    <property type="match status" value="1"/>
</dbReference>
<organism evidence="8 9">
    <name type="scientific">Stephania japonica</name>
    <dbReference type="NCBI Taxonomy" id="461633"/>
    <lineage>
        <taxon>Eukaryota</taxon>
        <taxon>Viridiplantae</taxon>
        <taxon>Streptophyta</taxon>
        <taxon>Embryophyta</taxon>
        <taxon>Tracheophyta</taxon>
        <taxon>Spermatophyta</taxon>
        <taxon>Magnoliopsida</taxon>
        <taxon>Ranunculales</taxon>
        <taxon>Menispermaceae</taxon>
        <taxon>Menispermoideae</taxon>
        <taxon>Cissampelideae</taxon>
        <taxon>Stephania</taxon>
    </lineage>
</organism>
<keyword evidence="5" id="KW-0175">Coiled coil</keyword>
<keyword evidence="6" id="KW-0812">Transmembrane</keyword>
<dbReference type="InterPro" id="IPR045242">
    <property type="entry name" value="Syntaxin"/>
</dbReference>
<evidence type="ECO:0000256" key="6">
    <source>
        <dbReference type="SAM" id="Phobius"/>
    </source>
</evidence>
<dbReference type="FunFam" id="1.20.5.110:FF:000008">
    <property type="entry name" value="Syntaxin 132"/>
    <property type="match status" value="1"/>
</dbReference>
<dbReference type="GO" id="GO:0000149">
    <property type="term" value="F:SNARE binding"/>
    <property type="evidence" value="ECO:0007669"/>
    <property type="project" value="TreeGrafter"/>
</dbReference>
<feature type="coiled-coil region" evidence="5">
    <location>
        <begin position="118"/>
        <end position="180"/>
    </location>
</feature>
<gene>
    <name evidence="8" type="ORF">Sjap_003307</name>
</gene>
<keyword evidence="3" id="KW-0653">Protein transport</keyword>
<dbReference type="Pfam" id="PF05739">
    <property type="entry name" value="SNARE"/>
    <property type="match status" value="1"/>
</dbReference>
<evidence type="ECO:0000313" key="9">
    <source>
        <dbReference type="Proteomes" id="UP001417504"/>
    </source>
</evidence>
<evidence type="ECO:0000256" key="2">
    <source>
        <dbReference type="ARBA" id="ARBA00022448"/>
    </source>
</evidence>
<keyword evidence="6" id="KW-1133">Transmembrane helix</keyword>
<dbReference type="PROSITE" id="PS50192">
    <property type="entry name" value="T_SNARE"/>
    <property type="match status" value="1"/>
</dbReference>
<dbReference type="EMBL" id="JBBNAE010000001">
    <property type="protein sequence ID" value="KAK9155827.1"/>
    <property type="molecule type" value="Genomic_DNA"/>
</dbReference>
<dbReference type="GO" id="GO:0031201">
    <property type="term" value="C:SNARE complex"/>
    <property type="evidence" value="ECO:0007669"/>
    <property type="project" value="TreeGrafter"/>
</dbReference>
<name>A0AAP0PTG3_9MAGN</name>
<dbReference type="CDD" id="cd00179">
    <property type="entry name" value="SynN"/>
    <property type="match status" value="1"/>
</dbReference>
<dbReference type="SMART" id="SM00397">
    <property type="entry name" value="t_SNARE"/>
    <property type="match status" value="1"/>
</dbReference>
<dbReference type="InterPro" id="IPR006011">
    <property type="entry name" value="Syntaxin_N"/>
</dbReference>
<keyword evidence="6" id="KW-0472">Membrane</keyword>
<dbReference type="GO" id="GO:0006887">
    <property type="term" value="P:exocytosis"/>
    <property type="evidence" value="ECO:0007669"/>
    <property type="project" value="TreeGrafter"/>
</dbReference>
<dbReference type="GO" id="GO:0012505">
    <property type="term" value="C:endomembrane system"/>
    <property type="evidence" value="ECO:0007669"/>
    <property type="project" value="TreeGrafter"/>
</dbReference>
<dbReference type="GO" id="GO:0006906">
    <property type="term" value="P:vesicle fusion"/>
    <property type="evidence" value="ECO:0007669"/>
    <property type="project" value="TreeGrafter"/>
</dbReference>
<dbReference type="GO" id="GO:0005484">
    <property type="term" value="F:SNAP receptor activity"/>
    <property type="evidence" value="ECO:0007669"/>
    <property type="project" value="InterPro"/>
</dbReference>
<protein>
    <recommendedName>
        <fullName evidence="7">t-SNARE coiled-coil homology domain-containing protein</fullName>
    </recommendedName>
</protein>
<dbReference type="SUPFAM" id="SSF47661">
    <property type="entry name" value="t-snare proteins"/>
    <property type="match status" value="1"/>
</dbReference>
<comment type="similarity">
    <text evidence="1 4">Belongs to the syntaxin family.</text>
</comment>
<keyword evidence="2" id="KW-0813">Transport</keyword>
<dbReference type="GO" id="GO:0048278">
    <property type="term" value="P:vesicle docking"/>
    <property type="evidence" value="ECO:0007669"/>
    <property type="project" value="TreeGrafter"/>
</dbReference>
<feature type="domain" description="T-SNARE coiled-coil homology" evidence="7">
    <location>
        <begin position="231"/>
        <end position="293"/>
    </location>
</feature>
<dbReference type="PROSITE" id="PS00914">
    <property type="entry name" value="SYNTAXIN"/>
    <property type="match status" value="1"/>
</dbReference>
<sequence length="328" mass="37949">MEEDEDDEETVVKSDNNNRINDSPKLWLLNLNSLVDQHMHIVIPQYLDIHLTVLQFVAGITDARWDYFKGNLEQERLRICWLFPSREANDKADTVSWVSLEEIKQQMGKDIDEVGKIARNIKIKLEEMDKDVNLASREMPKCGKGSSVDRFRMTKTNALKKKFKERLADFQVLRQNIQDEYREIVERRIFTVTGTKPDDEMVDRLIETGNGEEIFQKAIQETGRGQVLDTLKEIQERHDAVKEIEKKLLDLHQIFLDMAVLVEAQGDLLDNIEVQVTNAVDHVHSGNDALRTAKSLQRKSRKCMMIAITILLIIAIITVLSILKPWKK</sequence>
<keyword evidence="9" id="KW-1185">Reference proteome</keyword>
<dbReference type="Pfam" id="PF00804">
    <property type="entry name" value="Syntaxin"/>
    <property type="match status" value="1"/>
</dbReference>
<dbReference type="SMART" id="SM00503">
    <property type="entry name" value="SynN"/>
    <property type="match status" value="1"/>
</dbReference>
<dbReference type="InterPro" id="IPR000727">
    <property type="entry name" value="T_SNARE_dom"/>
</dbReference>
<dbReference type="CDD" id="cd15848">
    <property type="entry name" value="SNARE_syntaxin1-like"/>
    <property type="match status" value="1"/>
</dbReference>
<comment type="caution">
    <text evidence="8">The sequence shown here is derived from an EMBL/GenBank/DDBJ whole genome shotgun (WGS) entry which is preliminary data.</text>
</comment>
<dbReference type="Gene3D" id="1.20.5.110">
    <property type="match status" value="1"/>
</dbReference>
<dbReference type="Proteomes" id="UP001417504">
    <property type="component" value="Unassembled WGS sequence"/>
</dbReference>
<accession>A0AAP0PTG3</accession>
<dbReference type="AlphaFoldDB" id="A0AAP0PTG3"/>
<proteinExistence type="inferred from homology"/>
<evidence type="ECO:0000259" key="7">
    <source>
        <dbReference type="PROSITE" id="PS50192"/>
    </source>
</evidence>
<evidence type="ECO:0000256" key="4">
    <source>
        <dbReference type="RuleBase" id="RU003858"/>
    </source>
</evidence>
<evidence type="ECO:0000313" key="8">
    <source>
        <dbReference type="EMBL" id="KAK9155827.1"/>
    </source>
</evidence>
<dbReference type="Gene3D" id="1.20.58.70">
    <property type="match status" value="1"/>
</dbReference>